<sequence length="189" mass="21389">MKISVALTILSVLKYSESFELFQSCINSPVIPDFSLNSFMGKWYQVSCIAPIPMELNFDCITIDYQTKSNNVISLNSTGFVPSTTLSFSINGEATVNDFSKPNLLKAEFFKDTGSDLFKRDYHIWKTDYTQYAVVYSCSSNWLYRSQTVVILSRAKSLSSSVQEELTNFLNEKGIDANKLKPTEQKCNN</sequence>
<evidence type="ECO:0000313" key="7">
    <source>
        <dbReference type="Proteomes" id="UP000276133"/>
    </source>
</evidence>
<feature type="chain" id="PRO_5017856724" evidence="4">
    <location>
        <begin position="19"/>
        <end position="189"/>
    </location>
</feature>
<keyword evidence="7" id="KW-1185">Reference proteome</keyword>
<dbReference type="PIRSF" id="PIRSF036893">
    <property type="entry name" value="Lipocalin_ApoD"/>
    <property type="match status" value="1"/>
</dbReference>
<accession>A0A3M7S453</accession>
<gene>
    <name evidence="6" type="ORF">BpHYR1_041096</name>
</gene>
<dbReference type="Proteomes" id="UP000276133">
    <property type="component" value="Unassembled WGS sequence"/>
</dbReference>
<evidence type="ECO:0000259" key="5">
    <source>
        <dbReference type="Pfam" id="PF08212"/>
    </source>
</evidence>
<name>A0A3M7S453_BRAPC</name>
<dbReference type="SUPFAM" id="SSF50814">
    <property type="entry name" value="Lipocalins"/>
    <property type="match status" value="1"/>
</dbReference>
<dbReference type="GO" id="GO:0005737">
    <property type="term" value="C:cytoplasm"/>
    <property type="evidence" value="ECO:0007669"/>
    <property type="project" value="TreeGrafter"/>
</dbReference>
<organism evidence="6 7">
    <name type="scientific">Brachionus plicatilis</name>
    <name type="common">Marine rotifer</name>
    <name type="synonym">Brachionus muelleri</name>
    <dbReference type="NCBI Taxonomy" id="10195"/>
    <lineage>
        <taxon>Eukaryota</taxon>
        <taxon>Metazoa</taxon>
        <taxon>Spiralia</taxon>
        <taxon>Gnathifera</taxon>
        <taxon>Rotifera</taxon>
        <taxon>Eurotatoria</taxon>
        <taxon>Monogononta</taxon>
        <taxon>Pseudotrocha</taxon>
        <taxon>Ploima</taxon>
        <taxon>Brachionidae</taxon>
        <taxon>Brachionus</taxon>
    </lineage>
</organism>
<reference evidence="6 7" key="1">
    <citation type="journal article" date="2018" name="Sci. Rep.">
        <title>Genomic signatures of local adaptation to the degree of environmental predictability in rotifers.</title>
        <authorList>
            <person name="Franch-Gras L."/>
            <person name="Hahn C."/>
            <person name="Garcia-Roger E.M."/>
            <person name="Carmona M.J."/>
            <person name="Serra M."/>
            <person name="Gomez A."/>
        </authorList>
    </citation>
    <scope>NUCLEOTIDE SEQUENCE [LARGE SCALE GENOMIC DNA]</scope>
    <source>
        <strain evidence="6">HYR1</strain>
    </source>
</reference>
<feature type="signal peptide" evidence="4">
    <location>
        <begin position="1"/>
        <end position="18"/>
    </location>
</feature>
<dbReference type="InterPro" id="IPR022271">
    <property type="entry name" value="Lipocalin_ApoD"/>
</dbReference>
<dbReference type="InterPro" id="IPR000566">
    <property type="entry name" value="Lipocln_cytosolic_FA-bd_dom"/>
</dbReference>
<dbReference type="PRINTS" id="PR01273">
    <property type="entry name" value="INVTBRTCOLOR"/>
</dbReference>
<evidence type="ECO:0000313" key="6">
    <source>
        <dbReference type="EMBL" id="RNA30387.1"/>
    </source>
</evidence>
<dbReference type="GO" id="GO:0031409">
    <property type="term" value="F:pigment binding"/>
    <property type="evidence" value="ECO:0007669"/>
    <property type="project" value="InterPro"/>
</dbReference>
<evidence type="ECO:0000256" key="3">
    <source>
        <dbReference type="ARBA" id="ARBA00023157"/>
    </source>
</evidence>
<dbReference type="Pfam" id="PF08212">
    <property type="entry name" value="Lipocalin_2"/>
    <property type="match status" value="1"/>
</dbReference>
<dbReference type="PANTHER" id="PTHR10612">
    <property type="entry name" value="APOLIPOPROTEIN D"/>
    <property type="match status" value="1"/>
</dbReference>
<comment type="similarity">
    <text evidence="1 4">Belongs to the calycin superfamily. Lipocalin family.</text>
</comment>
<dbReference type="GO" id="GO:0008289">
    <property type="term" value="F:lipid binding"/>
    <property type="evidence" value="ECO:0007669"/>
    <property type="project" value="UniProtKB-KW"/>
</dbReference>
<dbReference type="GO" id="GO:0000302">
    <property type="term" value="P:response to reactive oxygen species"/>
    <property type="evidence" value="ECO:0007669"/>
    <property type="project" value="TreeGrafter"/>
</dbReference>
<proteinExistence type="inferred from homology"/>
<evidence type="ECO:0000256" key="1">
    <source>
        <dbReference type="ARBA" id="ARBA00006889"/>
    </source>
</evidence>
<dbReference type="Gene3D" id="2.40.128.20">
    <property type="match status" value="1"/>
</dbReference>
<dbReference type="GO" id="GO:0006629">
    <property type="term" value="P:lipid metabolic process"/>
    <property type="evidence" value="ECO:0007669"/>
    <property type="project" value="TreeGrafter"/>
</dbReference>
<keyword evidence="4" id="KW-0732">Signal</keyword>
<protein>
    <submittedName>
        <fullName evidence="6">Apolipo D-like</fullName>
    </submittedName>
</protein>
<keyword evidence="3" id="KW-1015">Disulfide bond</keyword>
<dbReference type="OrthoDB" id="9923952at2759"/>
<evidence type="ECO:0000256" key="4">
    <source>
        <dbReference type="PIRNR" id="PIRNR036893"/>
    </source>
</evidence>
<comment type="caution">
    <text evidence="6">The sequence shown here is derived from an EMBL/GenBank/DDBJ whole genome shotgun (WGS) entry which is preliminary data.</text>
</comment>
<dbReference type="EMBL" id="REGN01002089">
    <property type="protein sequence ID" value="RNA30387.1"/>
    <property type="molecule type" value="Genomic_DNA"/>
</dbReference>
<dbReference type="AlphaFoldDB" id="A0A3M7S453"/>
<keyword evidence="2" id="KW-0446">Lipid-binding</keyword>
<dbReference type="InterPro" id="IPR003057">
    <property type="entry name" value="Invtbrt_color"/>
</dbReference>
<feature type="domain" description="Lipocalin/cytosolic fatty-acid binding" evidence="5">
    <location>
        <begin position="36"/>
        <end position="185"/>
    </location>
</feature>
<dbReference type="InterPro" id="IPR012674">
    <property type="entry name" value="Calycin"/>
</dbReference>
<evidence type="ECO:0000256" key="2">
    <source>
        <dbReference type="ARBA" id="ARBA00023121"/>
    </source>
</evidence>
<dbReference type="PANTHER" id="PTHR10612:SF34">
    <property type="entry name" value="APOLIPOPROTEIN D"/>
    <property type="match status" value="1"/>
</dbReference>